<proteinExistence type="predicted"/>
<dbReference type="EMBL" id="CP008887">
    <property type="protein sequence ID" value="AIU69266.1"/>
    <property type="molecule type" value="Genomic_DNA"/>
</dbReference>
<dbReference type="Proteomes" id="UP000029980">
    <property type="component" value="Chromosome"/>
</dbReference>
<evidence type="ECO:0000313" key="1">
    <source>
        <dbReference type="EMBL" id="AIU69266.1"/>
    </source>
</evidence>
<dbReference type="KEGG" id="teu:TEU_02310"/>
<dbReference type="HOGENOM" id="CLU_2875270_0_0_2"/>
<dbReference type="AlphaFoldDB" id="A0A097QS07"/>
<name>A0A097QS07_9EURY</name>
<protein>
    <submittedName>
        <fullName evidence="1">Uncharacterized protein</fullName>
    </submittedName>
</protein>
<accession>A0A097QS07</accession>
<keyword evidence="2" id="KW-1185">Reference proteome</keyword>
<organism evidence="1 2">
    <name type="scientific">Thermococcus eurythermalis</name>
    <dbReference type="NCBI Taxonomy" id="1505907"/>
    <lineage>
        <taxon>Archaea</taxon>
        <taxon>Methanobacteriati</taxon>
        <taxon>Methanobacteriota</taxon>
        <taxon>Thermococci</taxon>
        <taxon>Thermococcales</taxon>
        <taxon>Thermococcaceae</taxon>
        <taxon>Thermococcus</taxon>
    </lineage>
</organism>
<gene>
    <name evidence="1" type="ORF">TEU_02310</name>
</gene>
<sequence length="63" mass="7402">MCDLPEIGQFITRQYPQTHPEWYAKIDKWYLRGPGNGEQAVRVFRELERHLGVEIALEIMNTG</sequence>
<evidence type="ECO:0000313" key="2">
    <source>
        <dbReference type="Proteomes" id="UP000029980"/>
    </source>
</evidence>
<reference evidence="1 2" key="1">
    <citation type="journal article" date="2015" name="Int. J. Syst. Evol. Microbiol.">
        <title>Thermococcus eurythermalis sp. nov., a conditional piezophilic hyperthermophilic archaeon with a wide temperature range isolated from an oil-immersed chimney in the Guaymas Basin.</title>
        <authorList>
            <person name="Zhao W."/>
            <person name="Zeng X."/>
            <person name="Xiao X."/>
        </authorList>
    </citation>
    <scope>NUCLEOTIDE SEQUENCE [LARGE SCALE GENOMIC DNA]</scope>
    <source>
        <strain evidence="1 2">A501</strain>
    </source>
</reference>